<evidence type="ECO:0000313" key="2">
    <source>
        <dbReference type="WBParaSite" id="PEQ_0001324201-mRNA-1"/>
    </source>
</evidence>
<evidence type="ECO:0000313" key="1">
    <source>
        <dbReference type="Proteomes" id="UP000887564"/>
    </source>
</evidence>
<keyword evidence="1" id="KW-1185">Reference proteome</keyword>
<accession>A0A914S4H9</accession>
<reference evidence="2" key="1">
    <citation type="submission" date="2022-11" db="UniProtKB">
        <authorList>
            <consortium name="WormBaseParasite"/>
        </authorList>
    </citation>
    <scope>IDENTIFICATION</scope>
</reference>
<organism evidence="1 2">
    <name type="scientific">Parascaris equorum</name>
    <name type="common">Equine roundworm</name>
    <dbReference type="NCBI Taxonomy" id="6256"/>
    <lineage>
        <taxon>Eukaryota</taxon>
        <taxon>Metazoa</taxon>
        <taxon>Ecdysozoa</taxon>
        <taxon>Nematoda</taxon>
        <taxon>Chromadorea</taxon>
        <taxon>Rhabditida</taxon>
        <taxon>Spirurina</taxon>
        <taxon>Ascaridomorpha</taxon>
        <taxon>Ascaridoidea</taxon>
        <taxon>Ascarididae</taxon>
        <taxon>Parascaris</taxon>
    </lineage>
</organism>
<dbReference type="Proteomes" id="UP000887564">
    <property type="component" value="Unplaced"/>
</dbReference>
<protein>
    <submittedName>
        <fullName evidence="2">Uncharacterized protein</fullName>
    </submittedName>
</protein>
<name>A0A914S4H9_PAREQ</name>
<dbReference type="WBParaSite" id="PEQ_0001324201-mRNA-1">
    <property type="protein sequence ID" value="PEQ_0001324201-mRNA-1"/>
    <property type="gene ID" value="PEQ_0001324201"/>
</dbReference>
<dbReference type="AlphaFoldDB" id="A0A914S4H9"/>
<sequence>MRADLMRDVSIFQTFRSDNEVYSRNEDSLLEEAVEAVELFEVASPLEGALVPPELRDDKRRFECGTEEIVVLDVVLELEFDDSVERFDSDSSLSNFSEI</sequence>
<proteinExistence type="predicted"/>